<name>A0A806KH39_9BACT</name>
<evidence type="ECO:0000313" key="1">
    <source>
        <dbReference type="EMBL" id="AGS53945.1"/>
    </source>
</evidence>
<organism evidence="1">
    <name type="scientific">uncultured bacterium contig00109</name>
    <dbReference type="NCBI Taxonomy" id="1181574"/>
    <lineage>
        <taxon>Bacteria</taxon>
        <taxon>environmental samples</taxon>
    </lineage>
</organism>
<protein>
    <submittedName>
        <fullName evidence="1">Uncharacterized protein</fullName>
    </submittedName>
</protein>
<reference evidence="1" key="1">
    <citation type="submission" date="2012-03" db="EMBL/GenBank/DDBJ databases">
        <title>Functional metagenomics reveals considerable lignocellulase gene clusters in the gut microbiome of a wood-feeding higher termite.</title>
        <authorList>
            <person name="Liu N."/>
        </authorList>
    </citation>
    <scope>NUCLEOTIDE SEQUENCE</scope>
</reference>
<dbReference type="AlphaFoldDB" id="A0A806KH39"/>
<proteinExistence type="predicted"/>
<dbReference type="EMBL" id="JQ844262">
    <property type="protein sequence ID" value="AGS53945.1"/>
    <property type="molecule type" value="Genomic_DNA"/>
</dbReference>
<accession>A0A806KH39</accession>
<sequence length="43" mass="5214">MIFFPEENAGRICFWHYLREDLVRRHSAFCIRVIPFGTRCDPN</sequence>